<feature type="compositionally biased region" description="Polar residues" evidence="8">
    <location>
        <begin position="321"/>
        <end position="330"/>
    </location>
</feature>
<reference evidence="11 12" key="1">
    <citation type="submission" date="2024-08" db="EMBL/GenBank/DDBJ databases">
        <title>Gnathostoma spinigerum genome.</title>
        <authorList>
            <person name="Gonzalez-Bertolin B."/>
            <person name="Monzon S."/>
            <person name="Zaballos A."/>
            <person name="Jimenez P."/>
            <person name="Dekumyoy P."/>
            <person name="Varona S."/>
            <person name="Cuesta I."/>
            <person name="Sumanam S."/>
            <person name="Adisakwattana P."/>
            <person name="Gasser R.B."/>
            <person name="Hernandez-Gonzalez A."/>
            <person name="Young N.D."/>
            <person name="Perteguer M.J."/>
        </authorList>
    </citation>
    <scope>NUCLEOTIDE SEQUENCE [LARGE SCALE GENOMIC DNA]</scope>
    <source>
        <strain evidence="11">AL3</strain>
        <tissue evidence="11">Liver</tissue>
    </source>
</reference>
<dbReference type="Pfam" id="PF25057">
    <property type="entry name" value="CUT_N"/>
    <property type="match status" value="1"/>
</dbReference>
<dbReference type="Pfam" id="PF25301">
    <property type="entry name" value="CUT_C"/>
    <property type="match status" value="1"/>
</dbReference>
<dbReference type="InterPro" id="IPR056953">
    <property type="entry name" value="CUT_N"/>
</dbReference>
<evidence type="ECO:0000256" key="4">
    <source>
        <dbReference type="ARBA" id="ARBA00022692"/>
    </source>
</evidence>
<protein>
    <recommendedName>
        <fullName evidence="10">ZP domain-containing protein</fullName>
    </recommendedName>
</protein>
<dbReference type="PANTHER" id="PTHR22907:SF51">
    <property type="entry name" value="CUTICLIN-1"/>
    <property type="match status" value="1"/>
</dbReference>
<keyword evidence="12" id="KW-1185">Reference proteome</keyword>
<dbReference type="AlphaFoldDB" id="A0ABD6EPF0"/>
<dbReference type="EMBL" id="JBGFUD010007732">
    <property type="protein sequence ID" value="MFH4981711.1"/>
    <property type="molecule type" value="Genomic_DNA"/>
</dbReference>
<keyword evidence="5" id="KW-0732">Signal</keyword>
<evidence type="ECO:0000256" key="8">
    <source>
        <dbReference type="SAM" id="MobiDB-lite"/>
    </source>
</evidence>
<dbReference type="Proteomes" id="UP001608902">
    <property type="component" value="Unassembled WGS sequence"/>
</dbReference>
<evidence type="ECO:0000313" key="11">
    <source>
        <dbReference type="EMBL" id="MFH4981711.1"/>
    </source>
</evidence>
<dbReference type="InterPro" id="IPR051962">
    <property type="entry name" value="Cuticlin"/>
</dbReference>
<gene>
    <name evidence="11" type="ORF">AB6A40_008420</name>
</gene>
<keyword evidence="7 9" id="KW-0472">Membrane</keyword>
<name>A0ABD6EPF0_9BILA</name>
<evidence type="ECO:0000256" key="9">
    <source>
        <dbReference type="SAM" id="Phobius"/>
    </source>
</evidence>
<accession>A0ABD6EPF0</accession>
<feature type="transmembrane region" description="Helical" evidence="9">
    <location>
        <begin position="523"/>
        <end position="548"/>
    </location>
</feature>
<feature type="domain" description="ZP" evidence="10">
    <location>
        <begin position="1"/>
        <end position="194"/>
    </location>
</feature>
<dbReference type="SMART" id="SM00241">
    <property type="entry name" value="ZP"/>
    <property type="match status" value="1"/>
</dbReference>
<comment type="caution">
    <text evidence="11">The sequence shown here is derived from an EMBL/GenBank/DDBJ whole genome shotgun (WGS) entry which is preliminary data.</text>
</comment>
<evidence type="ECO:0000256" key="2">
    <source>
        <dbReference type="ARBA" id="ARBA00022460"/>
    </source>
</evidence>
<organism evidence="11 12">
    <name type="scientific">Gnathostoma spinigerum</name>
    <dbReference type="NCBI Taxonomy" id="75299"/>
    <lineage>
        <taxon>Eukaryota</taxon>
        <taxon>Metazoa</taxon>
        <taxon>Ecdysozoa</taxon>
        <taxon>Nematoda</taxon>
        <taxon>Chromadorea</taxon>
        <taxon>Rhabditida</taxon>
        <taxon>Spirurina</taxon>
        <taxon>Gnathostomatomorpha</taxon>
        <taxon>Gnathostomatoidea</taxon>
        <taxon>Gnathostomatidae</taxon>
        <taxon>Gnathostoma</taxon>
    </lineage>
</organism>
<dbReference type="PROSITE" id="PS51034">
    <property type="entry name" value="ZP_2"/>
    <property type="match status" value="1"/>
</dbReference>
<evidence type="ECO:0000256" key="3">
    <source>
        <dbReference type="ARBA" id="ARBA00022475"/>
    </source>
</evidence>
<feature type="region of interest" description="Disordered" evidence="8">
    <location>
        <begin position="251"/>
        <end position="330"/>
    </location>
</feature>
<feature type="compositionally biased region" description="Polar residues" evidence="8">
    <location>
        <begin position="287"/>
        <end position="313"/>
    </location>
</feature>
<evidence type="ECO:0000313" key="12">
    <source>
        <dbReference type="Proteomes" id="UP001608902"/>
    </source>
</evidence>
<keyword evidence="6 9" id="KW-1133">Transmembrane helix</keyword>
<feature type="compositionally biased region" description="Low complexity" evidence="8">
    <location>
        <begin position="251"/>
        <end position="286"/>
    </location>
</feature>
<dbReference type="InterPro" id="IPR057475">
    <property type="entry name" value="CUT_C"/>
</dbReference>
<feature type="region of interest" description="Disordered" evidence="8">
    <location>
        <begin position="346"/>
        <end position="391"/>
    </location>
</feature>
<dbReference type="GO" id="GO:0042302">
    <property type="term" value="F:structural constituent of cuticle"/>
    <property type="evidence" value="ECO:0007669"/>
    <property type="project" value="UniProtKB-KW"/>
</dbReference>
<keyword evidence="2" id="KW-0193">Cuticle</keyword>
<evidence type="ECO:0000256" key="1">
    <source>
        <dbReference type="ARBA" id="ARBA00004251"/>
    </source>
</evidence>
<dbReference type="InterPro" id="IPR001507">
    <property type="entry name" value="ZP_dom"/>
</dbReference>
<sequence>MDRVRSLNPRGIFVETTVVISFHPLFLTKIDRAYRVRCFYMEADKTVSSQLVVSDLTTAFATQLVAMPSCRYEILGGGPSGRPVEYAQVGEQVYHKWTCETESVGSFCAVVHSCYVDDGRGETVQILDDDGCAIDKYVLNNLEYPTDLMAGQEAHVYKFADRSQLSYHCQISISSKSPDVECQRPLCSEPVGYVTSTSQNQIPSKPAVALKQTTSQIPLEESLIIQTDHSSLQPHTPHVSSTIILSTIAGPTTSAEPSTSSTPSTTSFHLSSTSDSITSSQPSSSSGESALQISPSSPTTLAANDTSPLFHSSETTHEPLPSNSTPVALLSNNEDDVDSFAAIGELQSTSPSTPSSAVESSTSKASIVDRLPSVSSDLQTDRSVENDTTATPDPLFEVEFALSTENEVNQKLSPVTSNEVSAEILPRSVTSRIHREPATLLTDIQEQNALPSQSIDQSLIEGRLLRRKRHLIERDNTMDVRTQLSAFDNADETLDGIHSLHSHSLQDAFLKADLRDVFCMSRLIVTTFFSFILFYTMTMLIVIGFKLFRPEFDSLE</sequence>
<dbReference type="GO" id="GO:0005886">
    <property type="term" value="C:plasma membrane"/>
    <property type="evidence" value="ECO:0007669"/>
    <property type="project" value="UniProtKB-SubCell"/>
</dbReference>
<keyword evidence="3" id="KW-1003">Cell membrane</keyword>
<evidence type="ECO:0000256" key="7">
    <source>
        <dbReference type="ARBA" id="ARBA00023136"/>
    </source>
</evidence>
<evidence type="ECO:0000256" key="6">
    <source>
        <dbReference type="ARBA" id="ARBA00022989"/>
    </source>
</evidence>
<evidence type="ECO:0000259" key="10">
    <source>
        <dbReference type="PROSITE" id="PS51034"/>
    </source>
</evidence>
<comment type="subcellular location">
    <subcellularLocation>
        <location evidence="1">Cell membrane</location>
        <topology evidence="1">Single-pass type I membrane protein</topology>
    </subcellularLocation>
</comment>
<keyword evidence="4 9" id="KW-0812">Transmembrane</keyword>
<feature type="compositionally biased region" description="Low complexity" evidence="8">
    <location>
        <begin position="348"/>
        <end position="366"/>
    </location>
</feature>
<dbReference type="PANTHER" id="PTHR22907">
    <property type="entry name" value="GH04558P"/>
    <property type="match status" value="1"/>
</dbReference>
<proteinExistence type="predicted"/>
<evidence type="ECO:0000256" key="5">
    <source>
        <dbReference type="ARBA" id="ARBA00022729"/>
    </source>
</evidence>